<feature type="region of interest" description="Disordered" evidence="11">
    <location>
        <begin position="408"/>
        <end position="431"/>
    </location>
</feature>
<keyword evidence="7" id="KW-0238">DNA-binding</keyword>
<evidence type="ECO:0000256" key="1">
    <source>
        <dbReference type="ARBA" id="ARBA00004123"/>
    </source>
</evidence>
<dbReference type="Gene3D" id="3.40.50.10130">
    <property type="match status" value="1"/>
</dbReference>
<dbReference type="SUPFAM" id="SSF47781">
    <property type="entry name" value="RuvA domain 2-like"/>
    <property type="match status" value="1"/>
</dbReference>
<comment type="caution">
    <text evidence="13">The sequence shown here is derived from an EMBL/GenBank/DDBJ whole genome shotgun (WGS) entry which is preliminary data.</text>
</comment>
<evidence type="ECO:0000313" key="14">
    <source>
        <dbReference type="Proteomes" id="UP001168972"/>
    </source>
</evidence>
<evidence type="ECO:0000256" key="6">
    <source>
        <dbReference type="ARBA" id="ARBA00022801"/>
    </source>
</evidence>
<keyword evidence="8" id="KW-0234">DNA repair</keyword>
<dbReference type="InterPro" id="IPR011335">
    <property type="entry name" value="Restrct_endonuc-II-like"/>
</dbReference>
<dbReference type="GO" id="GO:0003697">
    <property type="term" value="F:single-stranded DNA binding"/>
    <property type="evidence" value="ECO:0007669"/>
    <property type="project" value="InterPro"/>
</dbReference>
<dbReference type="EMBL" id="JAQQBR010000002">
    <property type="protein sequence ID" value="KAK0181498.1"/>
    <property type="molecule type" value="Genomic_DNA"/>
</dbReference>
<keyword evidence="9" id="KW-0539">Nucleus</keyword>
<gene>
    <name evidence="13" type="ORF">PV327_003777</name>
</gene>
<evidence type="ECO:0000256" key="11">
    <source>
        <dbReference type="SAM" id="MobiDB-lite"/>
    </source>
</evidence>
<feature type="domain" description="ERCC4" evidence="12">
    <location>
        <begin position="618"/>
        <end position="698"/>
    </location>
</feature>
<accession>A0AA39G4Z6</accession>
<dbReference type="SUPFAM" id="SSF52980">
    <property type="entry name" value="Restriction endonuclease-like"/>
    <property type="match status" value="1"/>
</dbReference>
<dbReference type="GO" id="GO:0000712">
    <property type="term" value="P:resolution of meiotic recombination intermediates"/>
    <property type="evidence" value="ECO:0007669"/>
    <property type="project" value="TreeGrafter"/>
</dbReference>
<keyword evidence="5" id="KW-0227">DNA damage</keyword>
<dbReference type="InterPro" id="IPR010994">
    <property type="entry name" value="RuvA_2-like"/>
</dbReference>
<feature type="compositionally biased region" description="Basic and acidic residues" evidence="11">
    <location>
        <begin position="408"/>
        <end position="429"/>
    </location>
</feature>
<dbReference type="GO" id="GO:0000014">
    <property type="term" value="F:single-stranded DNA endodeoxyribonuclease activity"/>
    <property type="evidence" value="ECO:0007669"/>
    <property type="project" value="TreeGrafter"/>
</dbReference>
<dbReference type="PANTHER" id="PTHR10150:SF0">
    <property type="entry name" value="DNA REPAIR ENDONUCLEASE XPF"/>
    <property type="match status" value="1"/>
</dbReference>
<evidence type="ECO:0000259" key="12">
    <source>
        <dbReference type="SMART" id="SM00891"/>
    </source>
</evidence>
<evidence type="ECO:0000256" key="4">
    <source>
        <dbReference type="ARBA" id="ARBA00022759"/>
    </source>
</evidence>
<organism evidence="13 14">
    <name type="scientific">Microctonus hyperodae</name>
    <name type="common">Parasitoid wasp</name>
    <dbReference type="NCBI Taxonomy" id="165561"/>
    <lineage>
        <taxon>Eukaryota</taxon>
        <taxon>Metazoa</taxon>
        <taxon>Ecdysozoa</taxon>
        <taxon>Arthropoda</taxon>
        <taxon>Hexapoda</taxon>
        <taxon>Insecta</taxon>
        <taxon>Pterygota</taxon>
        <taxon>Neoptera</taxon>
        <taxon>Endopterygota</taxon>
        <taxon>Hymenoptera</taxon>
        <taxon>Apocrita</taxon>
        <taxon>Ichneumonoidea</taxon>
        <taxon>Braconidae</taxon>
        <taxon>Euphorinae</taxon>
        <taxon>Microctonus</taxon>
    </lineage>
</organism>
<reference evidence="13" key="2">
    <citation type="submission" date="2023-03" db="EMBL/GenBank/DDBJ databases">
        <authorList>
            <person name="Inwood S.N."/>
            <person name="Skelly J.G."/>
            <person name="Guhlin J."/>
            <person name="Harrop T.W.R."/>
            <person name="Goldson S.G."/>
            <person name="Dearden P.K."/>
        </authorList>
    </citation>
    <scope>NUCLEOTIDE SEQUENCE</scope>
    <source>
        <strain evidence="13">Lincoln</strain>
        <tissue evidence="13">Whole body</tissue>
    </source>
</reference>
<dbReference type="InterPro" id="IPR006166">
    <property type="entry name" value="ERCC4_domain"/>
</dbReference>
<keyword evidence="6" id="KW-0378">Hydrolase</keyword>
<name>A0AA39G4Z6_MICHY</name>
<dbReference type="Proteomes" id="UP001168972">
    <property type="component" value="Unassembled WGS sequence"/>
</dbReference>
<evidence type="ECO:0000256" key="5">
    <source>
        <dbReference type="ARBA" id="ARBA00022763"/>
    </source>
</evidence>
<comment type="subcellular location">
    <subcellularLocation>
        <location evidence="1">Nucleus</location>
    </subcellularLocation>
</comment>
<dbReference type="InterPro" id="IPR047520">
    <property type="entry name" value="XPF_nuclease"/>
</dbReference>
<reference evidence="13" key="1">
    <citation type="journal article" date="2023" name="bioRxiv">
        <title>Scaffold-level genome assemblies of two parasitoid biocontrol wasps reveal the parthenogenesis mechanism and an associated novel virus.</title>
        <authorList>
            <person name="Inwood S."/>
            <person name="Skelly J."/>
            <person name="Guhlin J."/>
            <person name="Harrop T."/>
            <person name="Goldson S."/>
            <person name="Dearden P."/>
        </authorList>
    </citation>
    <scope>NUCLEOTIDE SEQUENCE</scope>
    <source>
        <strain evidence="13">Lincoln</strain>
        <tissue evidence="13">Whole body</tissue>
    </source>
</reference>
<dbReference type="AlphaFoldDB" id="A0AA39G4Z6"/>
<dbReference type="GO" id="GO:0000110">
    <property type="term" value="C:nucleotide-excision repair factor 1 complex"/>
    <property type="evidence" value="ECO:0007669"/>
    <property type="project" value="TreeGrafter"/>
</dbReference>
<evidence type="ECO:0000256" key="7">
    <source>
        <dbReference type="ARBA" id="ARBA00023125"/>
    </source>
</evidence>
<evidence type="ECO:0000256" key="3">
    <source>
        <dbReference type="ARBA" id="ARBA00022722"/>
    </source>
</evidence>
<dbReference type="InterPro" id="IPR006167">
    <property type="entry name" value="XPF"/>
</dbReference>
<keyword evidence="3" id="KW-0540">Nuclease</keyword>
<comment type="similarity">
    <text evidence="2">Belongs to the XPF family.</text>
</comment>
<dbReference type="Pfam" id="PF02732">
    <property type="entry name" value="ERCC4"/>
    <property type="match status" value="1"/>
</dbReference>
<dbReference type="GO" id="GO:0003684">
    <property type="term" value="F:damaged DNA binding"/>
    <property type="evidence" value="ECO:0007669"/>
    <property type="project" value="TreeGrafter"/>
</dbReference>
<keyword evidence="4" id="KW-0255">Endonuclease</keyword>
<feature type="region of interest" description="Disordered" evidence="11">
    <location>
        <begin position="443"/>
        <end position="463"/>
    </location>
</feature>
<evidence type="ECO:0000256" key="8">
    <source>
        <dbReference type="ARBA" id="ARBA00023204"/>
    </source>
</evidence>
<dbReference type="SMART" id="SM00891">
    <property type="entry name" value="ERCC4"/>
    <property type="match status" value="1"/>
</dbReference>
<dbReference type="GO" id="GO:1901255">
    <property type="term" value="P:nucleotide-excision repair involved in interstrand cross-link repair"/>
    <property type="evidence" value="ECO:0007669"/>
    <property type="project" value="TreeGrafter"/>
</dbReference>
<dbReference type="Gene3D" id="1.10.150.20">
    <property type="entry name" value="5' to 3' exonuclease, C-terminal subdomain"/>
    <property type="match status" value="1"/>
</dbReference>
<evidence type="ECO:0000256" key="10">
    <source>
        <dbReference type="ARBA" id="ARBA00072370"/>
    </source>
</evidence>
<dbReference type="PANTHER" id="PTHR10150">
    <property type="entry name" value="DNA REPAIR ENDONUCLEASE XPF"/>
    <property type="match status" value="1"/>
</dbReference>
<dbReference type="FunFam" id="3.40.50.10130:FF:000002">
    <property type="entry name" value="DNA repair endonuclease XPF"/>
    <property type="match status" value="1"/>
</dbReference>
<dbReference type="GO" id="GO:0000724">
    <property type="term" value="P:double-strand break repair via homologous recombination"/>
    <property type="evidence" value="ECO:0007669"/>
    <property type="project" value="TreeGrafter"/>
</dbReference>
<dbReference type="NCBIfam" id="TIGR00596">
    <property type="entry name" value="rad1"/>
    <property type="match status" value="1"/>
</dbReference>
<proteinExistence type="inferred from homology"/>
<sequence length="872" mass="98808">MLEYENQMFLEVLQEDGLVITAKGLGLETVFANILKVYSDPGNLVIVLGTTTEDEEYFIDELKRMEVKPLPKVITAHNTSNDREITYLEGGVLFISGRIIVVDLLKNRVPLNLVTGILVYRAHKIMNSYQEAFALRLYRQNNKTGFIKAFTNSALAFTTGYSKVERIMKTLFVKKLYLWPRFHSVVNSSLSNHKPEVIELHAKLTTKMLKIQTALLDIINFIVKEIKRLNKYLEINELTVENVISKKFHKQLQSELDPIWHQLSASTKQLVADLKLLGHFLTRLTQENAVAFYVMINRLRSTEYAMKDGSGWLILDAVDDLFTHAKSRIYNSKNELAPESCPKWLALSEVLGEIRLQINKQKDQPESARKVLILVYDAAMAAQLKNYLTMGAGEYLLYETMKSLKKNEITKPNRDKPLENKDKNDKIESADQDEVIDNDSYVLTFSQKPPGDSDEAKSSEENTEISRNYFEECSIFEDGNISNLLSNSEPIVLIHSVKKGGDPMALHRTLYDTMPGYVIMYGADISSIRQLEVYQNNNPSISLKIFFLMYGGSVEEQGYLTALRREKDAFDKLINTKTKMVVPTDQDGKSNISPQKMMIEPDSRKGGLDPSTSDITPKIIVDIREFRSELPALLHKRGIDIEPLTLVVGDYILTPEICVERKSVSDLIMSLNSGRLYNQAVSMTRHYTKPMLLIEFDQNKSFCLQGNYYVSKDMRSSDVTAKLQLLTLHFPKLKLVWSPSPQATAQLFDELKQGKSQPDGQVATQIGLDEDIEDVKFMGEKYNVQIQDFVAKLPGVHSKNLRAILNSGESLDNLVQLTMEELTAIVGNKSNAQILYRALHDKHKPENTTSTASISKASVKMRTKGLFSSTKK</sequence>
<feature type="region of interest" description="Disordered" evidence="11">
    <location>
        <begin position="584"/>
        <end position="611"/>
    </location>
</feature>
<evidence type="ECO:0000256" key="2">
    <source>
        <dbReference type="ARBA" id="ARBA00010015"/>
    </source>
</evidence>
<evidence type="ECO:0000256" key="9">
    <source>
        <dbReference type="ARBA" id="ARBA00023242"/>
    </source>
</evidence>
<keyword evidence="14" id="KW-1185">Reference proteome</keyword>
<evidence type="ECO:0000313" key="13">
    <source>
        <dbReference type="EMBL" id="KAK0181498.1"/>
    </source>
</evidence>
<protein>
    <recommendedName>
        <fullName evidence="10">DNA repair endonuclease XPF</fullName>
    </recommendedName>
</protein>
<dbReference type="CDD" id="cd20078">
    <property type="entry name" value="XPF_nuclease_XPF_euk"/>
    <property type="match status" value="1"/>
</dbReference>